<accession>A0A8H7VIY2</accession>
<dbReference type="InterPro" id="IPR055334">
    <property type="entry name" value="PEX8-like"/>
</dbReference>
<dbReference type="InterPro" id="IPR016024">
    <property type="entry name" value="ARM-type_fold"/>
</dbReference>
<keyword evidence="2" id="KW-1185">Reference proteome</keyword>
<dbReference type="PANTHER" id="PTHR39214:SF1">
    <property type="entry name" value="MICROBODY (PEROXISOME) BIOGENESIS PROTEIN PEROXIN 8 (EUROFUNG)"/>
    <property type="match status" value="1"/>
</dbReference>
<dbReference type="Proteomes" id="UP000646827">
    <property type="component" value="Unassembled WGS sequence"/>
</dbReference>
<comment type="caution">
    <text evidence="1">The sequence shown here is derived from an EMBL/GenBank/DDBJ whole genome shotgun (WGS) entry which is preliminary data.</text>
</comment>
<evidence type="ECO:0000313" key="1">
    <source>
        <dbReference type="EMBL" id="KAG2224556.1"/>
    </source>
</evidence>
<name>A0A8H7VIY2_9FUNG</name>
<dbReference type="OrthoDB" id="2357318at2759"/>
<sequence length="798" mass="89803">MAENQDLKTLAKSLSDSYSGILQYSTLKPDEIRQHVEQLSKYSDHLPLSWFTPQLIEALLALEDRNQHVYNLWTVWVRRLSGAPEALASAEPQLTRVLEAMQQSLVELETPLDIRKEAWIGLVALCGTAPPQFTDTQIIQAMTRVLEQYADHPDLVQSMGETLDAGVAHCLANTTLLNVFEVDHCERLLTAYVKLIPHRRPDSSAPAAMAAMQHVVDIRVKQKLQTKANADMETLVALVENMGEKESVEIKLARLTILAGVVRMLQFTKDKSKKVKALEENLDGKFVERFSQLVTEVYKQPNSVIISQDVFAYIAGQCFPNLPTEAIKKMDHKNILRMLISCLLTSDQIWQNGEIIQNLNVSQKNVDHLKKITEGAIHKDIGRISRAIGTVILTGLEEDDSESSMAKMVQSSLDRLVGFSYNILVDWDRFITNNPKSSMDTESKKIMSELDTVIWLIFKTMLFSFTAILKAIAVDIPDGKGLVNVQYAAQDIISIFANFHFITDHLGSGSGFKAYQDTITNAVAYLMHDDNACQLNNLISTAYQEYAPSKFTTDRTHPISVLSPVQLSRLTYFTNLIEQVMSQLEDKVLENDILPVIYPVLKWKNPENKELYESVHSAALAVFSAQKEVSRELTGVYAPLLIESFPQPMTLQQLRFAYTTMIQSLCMMDDALSWLATNYLLDKIHALSINEKDIVLHSQYTAALIDLLKPLSLGPFFGQLLNEVETLVLQRSMTAGTRNATLKIIFETVSGSGISDMRRVEAVGWFLELKRKVKVLEEKQKQQEKKSTLTTPLSLTKD</sequence>
<evidence type="ECO:0000313" key="2">
    <source>
        <dbReference type="Proteomes" id="UP000646827"/>
    </source>
</evidence>
<dbReference type="PANTHER" id="PTHR39214">
    <property type="entry name" value="MICROBODY (PEROXISOME) BIOGENESIS PROTEIN PEROXIN 8 (EUROFUNG)"/>
    <property type="match status" value="1"/>
</dbReference>
<dbReference type="SUPFAM" id="SSF48371">
    <property type="entry name" value="ARM repeat"/>
    <property type="match status" value="1"/>
</dbReference>
<reference evidence="1 2" key="1">
    <citation type="submission" date="2020-12" db="EMBL/GenBank/DDBJ databases">
        <title>Metabolic potential, ecology and presence of endohyphal bacteria is reflected in genomic diversity of Mucoromycotina.</title>
        <authorList>
            <person name="Muszewska A."/>
            <person name="Okrasinska A."/>
            <person name="Steczkiewicz K."/>
            <person name="Drgas O."/>
            <person name="Orlowska M."/>
            <person name="Perlinska-Lenart U."/>
            <person name="Aleksandrzak-Piekarczyk T."/>
            <person name="Szatraj K."/>
            <person name="Zielenkiewicz U."/>
            <person name="Pilsyk S."/>
            <person name="Malc E."/>
            <person name="Mieczkowski P."/>
            <person name="Kruszewska J.S."/>
            <person name="Biernat P."/>
            <person name="Pawlowska J."/>
        </authorList>
    </citation>
    <scope>NUCLEOTIDE SEQUENCE [LARGE SCALE GENOMIC DNA]</scope>
    <source>
        <strain evidence="1 2">CBS 142.35</strain>
    </source>
</reference>
<dbReference type="EMBL" id="JAEPRB010000041">
    <property type="protein sequence ID" value="KAG2224556.1"/>
    <property type="molecule type" value="Genomic_DNA"/>
</dbReference>
<dbReference type="AlphaFoldDB" id="A0A8H7VIY2"/>
<gene>
    <name evidence="1" type="ORF">INT45_004401</name>
</gene>
<organism evidence="1 2">
    <name type="scientific">Circinella minor</name>
    <dbReference type="NCBI Taxonomy" id="1195481"/>
    <lineage>
        <taxon>Eukaryota</taxon>
        <taxon>Fungi</taxon>
        <taxon>Fungi incertae sedis</taxon>
        <taxon>Mucoromycota</taxon>
        <taxon>Mucoromycotina</taxon>
        <taxon>Mucoromycetes</taxon>
        <taxon>Mucorales</taxon>
        <taxon>Lichtheimiaceae</taxon>
        <taxon>Circinella</taxon>
    </lineage>
</organism>
<protein>
    <submittedName>
        <fullName evidence="1">Uncharacterized protein</fullName>
    </submittedName>
</protein>
<proteinExistence type="predicted"/>